<protein>
    <submittedName>
        <fullName evidence="6">UROL1 protein</fullName>
    </submittedName>
</protein>
<feature type="non-terminal residue" evidence="6">
    <location>
        <position position="475"/>
    </location>
</feature>
<dbReference type="InterPro" id="IPR013783">
    <property type="entry name" value="Ig-like_fold"/>
</dbReference>
<evidence type="ECO:0000259" key="4">
    <source>
        <dbReference type="PROSITE" id="PS50026"/>
    </source>
</evidence>
<dbReference type="InterPro" id="IPR000082">
    <property type="entry name" value="SEA_dom"/>
</dbReference>
<feature type="compositionally biased region" description="Polar residues" evidence="2">
    <location>
        <begin position="232"/>
        <end position="250"/>
    </location>
</feature>
<feature type="domain" description="SEA" evidence="3">
    <location>
        <begin position="74"/>
        <end position="188"/>
    </location>
</feature>
<dbReference type="SUPFAM" id="SSF82671">
    <property type="entry name" value="SEA domain"/>
    <property type="match status" value="1"/>
</dbReference>
<evidence type="ECO:0000259" key="3">
    <source>
        <dbReference type="PROSITE" id="PS50024"/>
    </source>
</evidence>
<evidence type="ECO:0000259" key="5">
    <source>
        <dbReference type="PROSITE" id="PS50853"/>
    </source>
</evidence>
<reference evidence="6 7" key="1">
    <citation type="submission" date="2019-09" db="EMBL/GenBank/DDBJ databases">
        <title>Bird 10,000 Genomes (B10K) Project - Family phase.</title>
        <authorList>
            <person name="Zhang G."/>
        </authorList>
    </citation>
    <scope>NUCLEOTIDE SEQUENCE [LARGE SCALE GENOMIC DNA]</scope>
    <source>
        <strain evidence="6">OUT-0037</strain>
        <tissue evidence="6">Liver</tissue>
    </source>
</reference>
<dbReference type="Gene3D" id="2.60.40.10">
    <property type="entry name" value="Immunoglobulins"/>
    <property type="match status" value="2"/>
</dbReference>
<dbReference type="InterPro" id="IPR036364">
    <property type="entry name" value="SEA_dom_sf"/>
</dbReference>
<evidence type="ECO:0000313" key="7">
    <source>
        <dbReference type="Proteomes" id="UP000540762"/>
    </source>
</evidence>
<feature type="domain" description="Fibronectin type-III" evidence="5">
    <location>
        <begin position="1"/>
        <end position="76"/>
    </location>
</feature>
<feature type="non-terminal residue" evidence="6">
    <location>
        <position position="1"/>
    </location>
</feature>
<name>A0A7K7M075_9PASS</name>
<dbReference type="Proteomes" id="UP000540762">
    <property type="component" value="Unassembled WGS sequence"/>
</dbReference>
<dbReference type="PROSITE" id="PS50026">
    <property type="entry name" value="EGF_3"/>
    <property type="match status" value="1"/>
</dbReference>
<dbReference type="Gene3D" id="2.10.25.10">
    <property type="entry name" value="Laminin"/>
    <property type="match status" value="1"/>
</dbReference>
<comment type="caution">
    <text evidence="1">Lacks conserved residue(s) required for the propagation of feature annotation.</text>
</comment>
<proteinExistence type="predicted"/>
<dbReference type="CDD" id="cd00053">
    <property type="entry name" value="EGF"/>
    <property type="match status" value="1"/>
</dbReference>
<dbReference type="AlphaFoldDB" id="A0A7K7M075"/>
<gene>
    <name evidence="6" type="primary">Umodl1_1</name>
    <name evidence="6" type="ORF">BRAATR_R14478</name>
</gene>
<dbReference type="EMBL" id="VZSR01000920">
    <property type="protein sequence ID" value="NWZ36701.1"/>
    <property type="molecule type" value="Genomic_DNA"/>
</dbReference>
<dbReference type="InterPro" id="IPR000742">
    <property type="entry name" value="EGF"/>
</dbReference>
<feature type="region of interest" description="Disordered" evidence="2">
    <location>
        <begin position="219"/>
        <end position="250"/>
    </location>
</feature>
<evidence type="ECO:0000256" key="1">
    <source>
        <dbReference type="PROSITE-ProRule" id="PRU00076"/>
    </source>
</evidence>
<dbReference type="CDD" id="cd00063">
    <property type="entry name" value="FN3"/>
    <property type="match status" value="1"/>
</dbReference>
<feature type="domain" description="EGF-like" evidence="4">
    <location>
        <begin position="185"/>
        <end position="223"/>
    </location>
</feature>
<dbReference type="Pfam" id="PF01390">
    <property type="entry name" value="SEA"/>
    <property type="match status" value="2"/>
</dbReference>
<dbReference type="PROSITE" id="PS50024">
    <property type="entry name" value="SEA"/>
    <property type="match status" value="1"/>
</dbReference>
<keyword evidence="7" id="KW-1185">Reference proteome</keyword>
<evidence type="ECO:0000256" key="2">
    <source>
        <dbReference type="SAM" id="MobiDB-lite"/>
    </source>
</evidence>
<dbReference type="InterPro" id="IPR003961">
    <property type="entry name" value="FN3_dom"/>
</dbReference>
<organism evidence="6 7">
    <name type="scientific">Brachypodius melanocephalos</name>
    <name type="common">black-headed bulbul</name>
    <dbReference type="NCBI Taxonomy" id="3235156"/>
    <lineage>
        <taxon>Eukaryota</taxon>
        <taxon>Metazoa</taxon>
        <taxon>Chordata</taxon>
        <taxon>Craniata</taxon>
        <taxon>Vertebrata</taxon>
        <taxon>Euteleostomi</taxon>
        <taxon>Archelosauria</taxon>
        <taxon>Archosauria</taxon>
        <taxon>Dinosauria</taxon>
        <taxon>Saurischia</taxon>
        <taxon>Theropoda</taxon>
        <taxon>Coelurosauria</taxon>
        <taxon>Aves</taxon>
        <taxon>Neognathae</taxon>
        <taxon>Neoaves</taxon>
        <taxon>Telluraves</taxon>
        <taxon>Australaves</taxon>
        <taxon>Passeriformes</taxon>
        <taxon>Sylvioidea</taxon>
        <taxon>Pycnonotidae</taxon>
        <taxon>Brachypodius</taxon>
    </lineage>
</organism>
<keyword evidence="1" id="KW-0245">EGF-like domain</keyword>
<comment type="caution">
    <text evidence="6">The sequence shown here is derived from an EMBL/GenBank/DDBJ whole genome shotgun (WGS) entry which is preliminary data.</text>
</comment>
<evidence type="ECO:0000313" key="6">
    <source>
        <dbReference type="EMBL" id="NWZ36701.1"/>
    </source>
</evidence>
<sequence>SSTVIQFSWKPQGGTGDSPYTVRLRGELGEMQERTLNETSTSFENLLSGSQYRISVNVSTCSKNVSTSLTVQTAAEVYRGTTRIMNEVFKTEYQNKSSTEFKEFENKFIAEITKHLPEKIQELKNRTKIRIVINSIEKGSVITSFDVVSDVGQNITKSEISDAFIEALNKSTVFHIDFQNTSVEARNSCQPGLNDCDQNAACTTDGATYSCQCNEGFTDQSPQVPGRDCQQDLPSRSTTPVPPDTNTTGFTGLTSNSVFTTTFTSAPCMTVSVEVQNVTEEEIQLSWTSSSKSSLYNISLTDGKEINTKTTNETQAVFKNLLPGQVYTISVAVSSCATSVTVRTDPASCLKRTDLCSEQNTGCSDLKGVVCSNQAFACRFRLENETFNNTLYNSDSEGYKTISERIRRNVAEGMQDRLGNDLFYIVILGFRPGSVVGDLLFAVPKEEATDVNGIQTSLNEVFKSKFGNEIEVQGK</sequence>
<dbReference type="GO" id="GO:0071944">
    <property type="term" value="C:cell periphery"/>
    <property type="evidence" value="ECO:0007669"/>
    <property type="project" value="UniProtKB-ARBA"/>
</dbReference>
<feature type="domain" description="Fibronectin type-III" evidence="5">
    <location>
        <begin position="269"/>
        <end position="347"/>
    </location>
</feature>
<accession>A0A7K7M075</accession>
<dbReference type="Pfam" id="PF00041">
    <property type="entry name" value="fn3"/>
    <property type="match status" value="1"/>
</dbReference>
<dbReference type="SUPFAM" id="SSF49265">
    <property type="entry name" value="Fibronectin type III"/>
    <property type="match status" value="1"/>
</dbReference>
<dbReference type="InterPro" id="IPR036116">
    <property type="entry name" value="FN3_sf"/>
</dbReference>
<dbReference type="PROSITE" id="PS50853">
    <property type="entry name" value="FN3"/>
    <property type="match status" value="2"/>
</dbReference>